<gene>
    <name evidence="1" type="ORF">VTK73DRAFT_340</name>
</gene>
<keyword evidence="2" id="KW-1185">Reference proteome</keyword>
<protein>
    <submittedName>
        <fullName evidence="1">Uncharacterized protein</fullName>
    </submittedName>
</protein>
<reference evidence="1 2" key="1">
    <citation type="journal article" date="2024" name="Commun. Biol.">
        <title>Comparative genomic analysis of thermophilic fungi reveals convergent evolutionary adaptations and gene losses.</title>
        <authorList>
            <person name="Steindorff A.S."/>
            <person name="Aguilar-Pontes M.V."/>
            <person name="Robinson A.J."/>
            <person name="Andreopoulos B."/>
            <person name="LaButti K."/>
            <person name="Kuo A."/>
            <person name="Mondo S."/>
            <person name="Riley R."/>
            <person name="Otillar R."/>
            <person name="Haridas S."/>
            <person name="Lipzen A."/>
            <person name="Grimwood J."/>
            <person name="Schmutz J."/>
            <person name="Clum A."/>
            <person name="Reid I.D."/>
            <person name="Moisan M.C."/>
            <person name="Butler G."/>
            <person name="Nguyen T.T.M."/>
            <person name="Dewar K."/>
            <person name="Conant G."/>
            <person name="Drula E."/>
            <person name="Henrissat B."/>
            <person name="Hansel C."/>
            <person name="Singer S."/>
            <person name="Hutchinson M.I."/>
            <person name="de Vries R.P."/>
            <person name="Natvig D.O."/>
            <person name="Powell A.J."/>
            <person name="Tsang A."/>
            <person name="Grigoriev I.V."/>
        </authorList>
    </citation>
    <scope>NUCLEOTIDE SEQUENCE [LARGE SCALE GENOMIC DNA]</scope>
    <source>
        <strain evidence="1 2">ATCC 24622</strain>
    </source>
</reference>
<dbReference type="Proteomes" id="UP001586593">
    <property type="component" value="Unassembled WGS sequence"/>
</dbReference>
<accession>A0ABR3XFL0</accession>
<evidence type="ECO:0000313" key="1">
    <source>
        <dbReference type="EMBL" id="KAL1874414.1"/>
    </source>
</evidence>
<comment type="caution">
    <text evidence="1">The sequence shown here is derived from an EMBL/GenBank/DDBJ whole genome shotgun (WGS) entry which is preliminary data.</text>
</comment>
<proteinExistence type="predicted"/>
<organism evidence="1 2">
    <name type="scientific">Phialemonium thermophilum</name>
    <dbReference type="NCBI Taxonomy" id="223376"/>
    <lineage>
        <taxon>Eukaryota</taxon>
        <taxon>Fungi</taxon>
        <taxon>Dikarya</taxon>
        <taxon>Ascomycota</taxon>
        <taxon>Pezizomycotina</taxon>
        <taxon>Sordariomycetes</taxon>
        <taxon>Sordariomycetidae</taxon>
        <taxon>Cephalothecales</taxon>
        <taxon>Cephalothecaceae</taxon>
        <taxon>Phialemonium</taxon>
    </lineage>
</organism>
<sequence length="173" mass="19147">MTIKQSSTPCLRSSSSQAEGGLMVAYKAMNDQSLGLRSNGNYQGTCLLTLKSNQYPTLWSLSIDYQFIVALAIRVPYTPTRSSALQILRVSPGQRFCGSVLGCLQQSFLEEACDSCQGLRRLLGPGTGDLGRRSTSGKTQIIFWPRLQHSEWSTQPLLQQRPHPLGYVRPSYS</sequence>
<evidence type="ECO:0000313" key="2">
    <source>
        <dbReference type="Proteomes" id="UP001586593"/>
    </source>
</evidence>
<name>A0ABR3XFL0_9PEZI</name>
<dbReference type="EMBL" id="JAZHXJ010000105">
    <property type="protein sequence ID" value="KAL1874414.1"/>
    <property type="molecule type" value="Genomic_DNA"/>
</dbReference>